<dbReference type="GO" id="GO:0005576">
    <property type="term" value="C:extracellular region"/>
    <property type="evidence" value="ECO:0007669"/>
    <property type="project" value="UniProtKB-SubCell"/>
</dbReference>
<sequence length="421" mass="48781">MFLQIFIVAFVASIEAKSFNDSLSTNSTILVKSYNVSRIVPANITKDGKTYFFKYNNNNNQFRIYNRVTTNGESVKNATELIKKRPVAKLERRTMHEWKKVEAFLDEQWNYSSSQRINTTELPLQINPFLYNSIVEKATKKSGNGEGVTDITKIIFNKKQNGSMILNFNLGKMESNNTIDYAELHFYWTVPEESDFYKNSCVLRLYEVENGENDTLASKNPDTHKLLNVIYASKAQTGWQMFRISKKSIENWADIRENLRLLISLSLANQVNSTTVFNDTANETKWRTFLILRIKDEGNQDEEVEIALVTNTTTSFTGAQKYCSKKDFYIDFRKLHWNNFIIAPEGFMAYDCQGKCAKQNIDNFSNHLKMLTTFQDVDRKIRTPCCVPIEFYSLPIMFYDKNGNVVIKIYKNMIAKECGCR</sequence>
<protein>
    <recommendedName>
        <fullName evidence="10">TGF-beta family profile domain-containing protein</fullName>
    </recommendedName>
</protein>
<dbReference type="InterPro" id="IPR015615">
    <property type="entry name" value="TGF-beta-rel"/>
</dbReference>
<evidence type="ECO:0000256" key="1">
    <source>
        <dbReference type="ARBA" id="ARBA00004613"/>
    </source>
</evidence>
<keyword evidence="12" id="KW-1185">Reference proteome</keyword>
<evidence type="ECO:0000256" key="3">
    <source>
        <dbReference type="ARBA" id="ARBA00022525"/>
    </source>
</evidence>
<dbReference type="Gene3D" id="2.10.90.10">
    <property type="entry name" value="Cystine-knot cytokines"/>
    <property type="match status" value="1"/>
</dbReference>
<dbReference type="PROSITE" id="PS51362">
    <property type="entry name" value="TGF_BETA_2"/>
    <property type="match status" value="1"/>
</dbReference>
<dbReference type="CDD" id="cd13756">
    <property type="entry name" value="TGF_beta_BMPs_GDFs"/>
    <property type="match status" value="1"/>
</dbReference>
<organism evidence="11 12">
    <name type="scientific">Cryptolaemus montrouzieri</name>
    <dbReference type="NCBI Taxonomy" id="559131"/>
    <lineage>
        <taxon>Eukaryota</taxon>
        <taxon>Metazoa</taxon>
        <taxon>Ecdysozoa</taxon>
        <taxon>Arthropoda</taxon>
        <taxon>Hexapoda</taxon>
        <taxon>Insecta</taxon>
        <taxon>Pterygota</taxon>
        <taxon>Neoptera</taxon>
        <taxon>Endopterygota</taxon>
        <taxon>Coleoptera</taxon>
        <taxon>Polyphaga</taxon>
        <taxon>Cucujiformia</taxon>
        <taxon>Coccinelloidea</taxon>
        <taxon>Coccinellidae</taxon>
        <taxon>Scymninae</taxon>
        <taxon>Scymnini</taxon>
        <taxon>Cryptolaemus</taxon>
    </lineage>
</organism>
<evidence type="ECO:0000256" key="7">
    <source>
        <dbReference type="ARBA" id="ARBA00023180"/>
    </source>
</evidence>
<comment type="similarity">
    <text evidence="2 8">Belongs to the TGF-beta family.</text>
</comment>
<evidence type="ECO:0000256" key="9">
    <source>
        <dbReference type="SAM" id="SignalP"/>
    </source>
</evidence>
<dbReference type="InterPro" id="IPR017948">
    <property type="entry name" value="TGFb_CS"/>
</dbReference>
<dbReference type="InterPro" id="IPR029034">
    <property type="entry name" value="Cystine-knot_cytokine"/>
</dbReference>
<evidence type="ECO:0000256" key="8">
    <source>
        <dbReference type="RuleBase" id="RU000354"/>
    </source>
</evidence>
<evidence type="ECO:0000313" key="11">
    <source>
        <dbReference type="EMBL" id="KAL3265437.1"/>
    </source>
</evidence>
<dbReference type="PANTHER" id="PTHR11848:SF119">
    <property type="entry name" value="TGF-BETA FAMILY PROFILE DOMAIN-CONTAINING PROTEIN"/>
    <property type="match status" value="1"/>
</dbReference>
<comment type="caution">
    <text evidence="11">The sequence shown here is derived from an EMBL/GenBank/DDBJ whole genome shotgun (WGS) entry which is preliminary data.</text>
</comment>
<dbReference type="InterPro" id="IPR001839">
    <property type="entry name" value="TGF-b_C"/>
</dbReference>
<evidence type="ECO:0000256" key="5">
    <source>
        <dbReference type="ARBA" id="ARBA00023030"/>
    </source>
</evidence>
<evidence type="ECO:0000259" key="10">
    <source>
        <dbReference type="PROSITE" id="PS51362"/>
    </source>
</evidence>
<dbReference type="EMBL" id="JABFTP020000001">
    <property type="protein sequence ID" value="KAL3265437.1"/>
    <property type="molecule type" value="Genomic_DNA"/>
</dbReference>
<dbReference type="GO" id="GO:0008083">
    <property type="term" value="F:growth factor activity"/>
    <property type="evidence" value="ECO:0007669"/>
    <property type="project" value="UniProtKB-KW"/>
</dbReference>
<keyword evidence="6" id="KW-1015">Disulfide bond</keyword>
<reference evidence="11 12" key="1">
    <citation type="journal article" date="2021" name="BMC Biol.">
        <title>Horizontally acquired antibacterial genes associated with adaptive radiation of ladybird beetles.</title>
        <authorList>
            <person name="Li H.S."/>
            <person name="Tang X.F."/>
            <person name="Huang Y.H."/>
            <person name="Xu Z.Y."/>
            <person name="Chen M.L."/>
            <person name="Du X.Y."/>
            <person name="Qiu B.Y."/>
            <person name="Chen P.T."/>
            <person name="Zhang W."/>
            <person name="Slipinski A."/>
            <person name="Escalona H.E."/>
            <person name="Waterhouse R.M."/>
            <person name="Zwick A."/>
            <person name="Pang H."/>
        </authorList>
    </citation>
    <scope>NUCLEOTIDE SEQUENCE [LARGE SCALE GENOMIC DNA]</scope>
    <source>
        <strain evidence="11">SYSU2018</strain>
    </source>
</reference>
<dbReference type="PANTHER" id="PTHR11848">
    <property type="entry name" value="TGF-BETA FAMILY"/>
    <property type="match status" value="1"/>
</dbReference>
<dbReference type="Proteomes" id="UP001516400">
    <property type="component" value="Unassembled WGS sequence"/>
</dbReference>
<proteinExistence type="inferred from homology"/>
<evidence type="ECO:0000256" key="2">
    <source>
        <dbReference type="ARBA" id="ARBA00006656"/>
    </source>
</evidence>
<gene>
    <name evidence="11" type="ORF">HHI36_009640</name>
</gene>
<keyword evidence="3" id="KW-0964">Secreted</keyword>
<dbReference type="FunFam" id="2.10.90.10:FF:000001">
    <property type="entry name" value="Bone morphogenetic protein 4"/>
    <property type="match status" value="1"/>
</dbReference>
<dbReference type="Pfam" id="PF00019">
    <property type="entry name" value="TGF_beta"/>
    <property type="match status" value="1"/>
</dbReference>
<keyword evidence="5 8" id="KW-0339">Growth factor</keyword>
<feature type="chain" id="PRO_5044762525" description="TGF-beta family profile domain-containing protein" evidence="9">
    <location>
        <begin position="17"/>
        <end position="421"/>
    </location>
</feature>
<dbReference type="SMART" id="SM00204">
    <property type="entry name" value="TGFB"/>
    <property type="match status" value="1"/>
</dbReference>
<comment type="subcellular location">
    <subcellularLocation>
        <location evidence="1">Secreted</location>
    </subcellularLocation>
</comment>
<keyword evidence="4 9" id="KW-0732">Signal</keyword>
<name>A0ABD2MGX2_9CUCU</name>
<evidence type="ECO:0000256" key="4">
    <source>
        <dbReference type="ARBA" id="ARBA00022729"/>
    </source>
</evidence>
<evidence type="ECO:0000256" key="6">
    <source>
        <dbReference type="ARBA" id="ARBA00023157"/>
    </source>
</evidence>
<dbReference type="PROSITE" id="PS00250">
    <property type="entry name" value="TGF_BETA_1"/>
    <property type="match status" value="1"/>
</dbReference>
<dbReference type="SUPFAM" id="SSF57501">
    <property type="entry name" value="Cystine-knot cytokines"/>
    <property type="match status" value="1"/>
</dbReference>
<keyword evidence="7" id="KW-0325">Glycoprotein</keyword>
<dbReference type="AlphaFoldDB" id="A0ABD2MGX2"/>
<feature type="signal peptide" evidence="9">
    <location>
        <begin position="1"/>
        <end position="16"/>
    </location>
</feature>
<evidence type="ECO:0000313" key="12">
    <source>
        <dbReference type="Proteomes" id="UP001516400"/>
    </source>
</evidence>
<feature type="domain" description="TGF-beta family profile" evidence="10">
    <location>
        <begin position="303"/>
        <end position="421"/>
    </location>
</feature>
<accession>A0ABD2MGX2</accession>